<dbReference type="GO" id="GO:0019632">
    <property type="term" value="P:shikimate metabolic process"/>
    <property type="evidence" value="ECO:0007669"/>
    <property type="project" value="TreeGrafter"/>
</dbReference>
<dbReference type="RefSeq" id="WP_136641733.1">
    <property type="nucleotide sequence ID" value="NZ_QYRT01000011.1"/>
</dbReference>
<keyword evidence="5" id="KW-1185">Reference proteome</keyword>
<dbReference type="EMBL" id="QYRT01000011">
    <property type="protein sequence ID" value="TIH37688.1"/>
    <property type="molecule type" value="Genomic_DNA"/>
</dbReference>
<dbReference type="Gene3D" id="3.40.50.720">
    <property type="entry name" value="NAD(P)-binding Rossmann-like Domain"/>
    <property type="match status" value="1"/>
</dbReference>
<dbReference type="GO" id="GO:0009073">
    <property type="term" value="P:aromatic amino acid family biosynthetic process"/>
    <property type="evidence" value="ECO:0007669"/>
    <property type="project" value="UniProtKB-KW"/>
</dbReference>
<name>A0A4T2C611_9MICO</name>
<organism evidence="4 5">
    <name type="scientific">Subtercola vilae</name>
    <dbReference type="NCBI Taxonomy" id="2056433"/>
    <lineage>
        <taxon>Bacteria</taxon>
        <taxon>Bacillati</taxon>
        <taxon>Actinomycetota</taxon>
        <taxon>Actinomycetes</taxon>
        <taxon>Micrococcales</taxon>
        <taxon>Microbacteriaceae</taxon>
        <taxon>Subtercola</taxon>
    </lineage>
</organism>
<dbReference type="AlphaFoldDB" id="A0A4T2C611"/>
<dbReference type="Proteomes" id="UP000306192">
    <property type="component" value="Unassembled WGS sequence"/>
</dbReference>
<dbReference type="InterPro" id="IPR036291">
    <property type="entry name" value="NAD(P)-bd_dom_sf"/>
</dbReference>
<evidence type="ECO:0000313" key="4">
    <source>
        <dbReference type="EMBL" id="TIH37688.1"/>
    </source>
</evidence>
<feature type="domain" description="Shikimate dehydrogenase substrate binding N-terminal" evidence="3">
    <location>
        <begin position="9"/>
        <end position="90"/>
    </location>
</feature>
<dbReference type="CDD" id="cd01065">
    <property type="entry name" value="NAD_bind_Shikimate_DH"/>
    <property type="match status" value="1"/>
</dbReference>
<gene>
    <name evidence="4" type="ORF">D4765_07835</name>
</gene>
<keyword evidence="2" id="KW-0057">Aromatic amino acid biosynthesis</keyword>
<dbReference type="Pfam" id="PF08501">
    <property type="entry name" value="Shikimate_dh_N"/>
    <property type="match status" value="1"/>
</dbReference>
<dbReference type="GO" id="GO:0050661">
    <property type="term" value="F:NADP binding"/>
    <property type="evidence" value="ECO:0007669"/>
    <property type="project" value="TreeGrafter"/>
</dbReference>
<dbReference type="GO" id="GO:0004764">
    <property type="term" value="F:shikimate 3-dehydrogenase (NADP+) activity"/>
    <property type="evidence" value="ECO:0007669"/>
    <property type="project" value="InterPro"/>
</dbReference>
<comment type="caution">
    <text evidence="4">The sequence shown here is derived from an EMBL/GenBank/DDBJ whole genome shotgun (WGS) entry which is preliminary data.</text>
</comment>
<dbReference type="Gene3D" id="3.40.50.10860">
    <property type="entry name" value="Leucine Dehydrogenase, chain A, domain 1"/>
    <property type="match status" value="1"/>
</dbReference>
<sequence>MPPRLRLAVLGSPIAHSKSPLLHAAAYRVLGFDAEYSAIEVGSGELADFVGGRDASWRGLSLTMPLKEEVLPLLASVDRLAGLTGAANTVLFGPAVPQRDMQQGDMQQRAALASASSSAPDGRPTLLGFNTDVAGIVRAVEAAGIHQARHVLILGAGATAKSALVAAAQLGAQLVTVAARTPSKAAELISLGAQVGVIVELVPLSAALAGTSGDLTISTLPGEALTADDIGGLRVSPGSALLDVAYHPWPSTLAARWQGAGGTVVSGLSMLLHQALLQVRVFTLGDPELVLDDEPAVLEAMADAVGLSGRPGR</sequence>
<dbReference type="InterPro" id="IPR046346">
    <property type="entry name" value="Aminoacid_DH-like_N_sf"/>
</dbReference>
<evidence type="ECO:0000259" key="3">
    <source>
        <dbReference type="Pfam" id="PF08501"/>
    </source>
</evidence>
<dbReference type="InterPro" id="IPR013708">
    <property type="entry name" value="Shikimate_DH-bd_N"/>
</dbReference>
<evidence type="ECO:0000256" key="2">
    <source>
        <dbReference type="ARBA" id="ARBA00023141"/>
    </source>
</evidence>
<dbReference type="SUPFAM" id="SSF51735">
    <property type="entry name" value="NAD(P)-binding Rossmann-fold domains"/>
    <property type="match status" value="1"/>
</dbReference>
<dbReference type="InterPro" id="IPR022893">
    <property type="entry name" value="Shikimate_DH_fam"/>
</dbReference>
<comment type="pathway">
    <text evidence="1">Metabolic intermediate biosynthesis; chorismate biosynthesis; chorismate from D-erythrose 4-phosphate and phosphoenolpyruvate: step 4/7.</text>
</comment>
<dbReference type="OrthoDB" id="9776868at2"/>
<evidence type="ECO:0000313" key="5">
    <source>
        <dbReference type="Proteomes" id="UP000306192"/>
    </source>
</evidence>
<dbReference type="GO" id="GO:0009423">
    <property type="term" value="P:chorismate biosynthetic process"/>
    <property type="evidence" value="ECO:0007669"/>
    <property type="project" value="TreeGrafter"/>
</dbReference>
<dbReference type="SUPFAM" id="SSF53223">
    <property type="entry name" value="Aminoacid dehydrogenase-like, N-terminal domain"/>
    <property type="match status" value="1"/>
</dbReference>
<dbReference type="PANTHER" id="PTHR21089:SF1">
    <property type="entry name" value="BIFUNCTIONAL 3-DEHYDROQUINATE DEHYDRATASE_SHIKIMATE DEHYDROGENASE, CHLOROPLASTIC"/>
    <property type="match status" value="1"/>
</dbReference>
<keyword evidence="2" id="KW-0028">Amino-acid biosynthesis</keyword>
<evidence type="ECO:0000256" key="1">
    <source>
        <dbReference type="ARBA" id="ARBA00004871"/>
    </source>
</evidence>
<proteinExistence type="predicted"/>
<dbReference type="GO" id="GO:0005829">
    <property type="term" value="C:cytosol"/>
    <property type="evidence" value="ECO:0007669"/>
    <property type="project" value="TreeGrafter"/>
</dbReference>
<protein>
    <submittedName>
        <fullName evidence="4">Shikimate dehydrogenase</fullName>
    </submittedName>
</protein>
<reference evidence="4 5" key="1">
    <citation type="journal article" date="2019" name="Microorganisms">
        <title>Systematic Affiliation and Genome Analysis of Subtercola vilae DB165(T) with Particular Emphasis on Cold Adaptation of an Isolate from a High-Altitude Cold Volcano Lake.</title>
        <authorList>
            <person name="Villalobos A.S."/>
            <person name="Wiese J."/>
            <person name="Imhoff J.F."/>
            <person name="Dorador C."/>
            <person name="Keller A."/>
            <person name="Hentschel U."/>
        </authorList>
    </citation>
    <scope>NUCLEOTIDE SEQUENCE [LARGE SCALE GENOMIC DNA]</scope>
    <source>
        <strain evidence="4 5">DB165</strain>
    </source>
</reference>
<accession>A0A4T2C611</accession>
<dbReference type="PANTHER" id="PTHR21089">
    <property type="entry name" value="SHIKIMATE DEHYDROGENASE"/>
    <property type="match status" value="1"/>
</dbReference>